<comment type="caution">
    <text evidence="2">The sequence shown here is derived from an EMBL/GenBank/DDBJ whole genome shotgun (WGS) entry which is preliminary data.</text>
</comment>
<keyword evidence="3" id="KW-1185">Reference proteome</keyword>
<gene>
    <name evidence="2" type="ORF">PCOR1329_LOCUS79708</name>
</gene>
<evidence type="ECO:0000313" key="2">
    <source>
        <dbReference type="EMBL" id="CAK0903371.1"/>
    </source>
</evidence>
<dbReference type="Proteomes" id="UP001189429">
    <property type="component" value="Unassembled WGS sequence"/>
</dbReference>
<sequence length="458" mass="50097">RIPLSDGYAAAPRPPLWDSVLWELGAFSSLLSMISRSTQVSWSSKVMCADASFWGLGLVCKVFDEKLVGSVGVFSERWRFLGDMQVQSRAWAGITTGPPEGDSKTPDAPGPPEGNSKTPLESSEDFQHIVGAEEANPEAASWPQVVCLNISANLVGLSRGLTSGELRLATSRRGGPGDPGEHVGRTPPGHGAHADREEPLPAANRRDELDVCLEEQGLAPRPKFSIHDRVATPLPDADAAALDLGLSEWMLGRHLEGVDHWRGVQMLAALQWSDPRLGRDESARLPAARQSLRGWKVLTPPLTRLPLPEEPVAALACELVGRRQWGAAVCVVLSMVFNMRPGEWSRVPARHAVPPRDAGSLALRHWAPVLRPREGDDAKPGKTAEFDESFILDLARDQLLAGELSGWRQGRRAARRLKLIPEPMPHLLRHSGASRNFVNQLRPLAEVKRRGRWETNAS</sequence>
<organism evidence="2 3">
    <name type="scientific">Prorocentrum cordatum</name>
    <dbReference type="NCBI Taxonomy" id="2364126"/>
    <lineage>
        <taxon>Eukaryota</taxon>
        <taxon>Sar</taxon>
        <taxon>Alveolata</taxon>
        <taxon>Dinophyceae</taxon>
        <taxon>Prorocentrales</taxon>
        <taxon>Prorocentraceae</taxon>
        <taxon>Prorocentrum</taxon>
    </lineage>
</organism>
<name>A0ABN9XVB3_9DINO</name>
<protein>
    <submittedName>
        <fullName evidence="2">Uncharacterized protein</fullName>
    </submittedName>
</protein>
<feature type="region of interest" description="Disordered" evidence="1">
    <location>
        <begin position="168"/>
        <end position="202"/>
    </location>
</feature>
<proteinExistence type="predicted"/>
<feature type="compositionally biased region" description="Basic and acidic residues" evidence="1">
    <location>
        <begin position="192"/>
        <end position="202"/>
    </location>
</feature>
<evidence type="ECO:0000256" key="1">
    <source>
        <dbReference type="SAM" id="MobiDB-lite"/>
    </source>
</evidence>
<feature type="non-terminal residue" evidence="2">
    <location>
        <position position="1"/>
    </location>
</feature>
<feature type="non-terminal residue" evidence="2">
    <location>
        <position position="458"/>
    </location>
</feature>
<feature type="region of interest" description="Disordered" evidence="1">
    <location>
        <begin position="93"/>
        <end position="123"/>
    </location>
</feature>
<accession>A0ABN9XVB3</accession>
<reference evidence="2" key="1">
    <citation type="submission" date="2023-10" db="EMBL/GenBank/DDBJ databases">
        <authorList>
            <person name="Chen Y."/>
            <person name="Shah S."/>
            <person name="Dougan E. K."/>
            <person name="Thang M."/>
            <person name="Chan C."/>
        </authorList>
    </citation>
    <scope>NUCLEOTIDE SEQUENCE [LARGE SCALE GENOMIC DNA]</scope>
</reference>
<dbReference type="EMBL" id="CAUYUJ010021215">
    <property type="protein sequence ID" value="CAK0903371.1"/>
    <property type="molecule type" value="Genomic_DNA"/>
</dbReference>
<evidence type="ECO:0000313" key="3">
    <source>
        <dbReference type="Proteomes" id="UP001189429"/>
    </source>
</evidence>